<proteinExistence type="predicted"/>
<sequence length="636" mass="71304">MSYLHLPRLVFSGDFISDVSTVNNDPAHYNNATFQPSFQEYGQGSKNGWWNPEGGATFNFQNCKVCKVRYADGSSSDRDELIGVFVEGPEGRSAGKMVDLDPQQQGVSELWAVKLRILTRDNALLLEGDIGVTPFRDLQLRQHGGADINGQPLGASWTSVIRNITWGEKADDHRFFSELKNETQDNKLAVNLNGFGYYYSHAADGRFSLGRILGAIGPWYRDEPNTFTAERRLFATKQYGSSNNPSTFFNISNFRFDADRSRLSLDLGNSFPVVNSLGDIAIQLSLVLGIAKKPFTNVPSIMDVTLTPDQIIETGTISYTQGDWLMKTGGIIDLEDVSNELQHKQLLLLSKMSDGNYTLIARESMNGLNVRADEMVLRLDTHYQSEVRFFARQWGKPLATGQVGVQMANPTKTTPSPICPIPGNNFPQDGLTLSNSTIQIKDGIGRFTITGNKINNPRGYIEGQMYFIGYGLLQEPADPADSAGDAISVHLRDYFPVPDYPKWSDIRETMQQFSNLYPIMSKYIVDLGNREAVLAKRDIVHFAFDQDINSPIYMPVTRDLSEGKRQTILRWLESNGEYDTDEMEITSLRTPVSESLERAEPANTDGVSDFHQKLIQAMRLKMGKDIRYSPIDYTNF</sequence>
<comment type="caution">
    <text evidence="1">The sequence shown here is derived from an EMBL/GenBank/DDBJ whole genome shotgun (WGS) entry which is preliminary data.</text>
</comment>
<protein>
    <submittedName>
        <fullName evidence="1">Uncharacterized protein</fullName>
    </submittedName>
</protein>
<reference evidence="2" key="1">
    <citation type="journal article" date="2019" name="Int. J. Syst. Evol. Microbiol.">
        <title>The Global Catalogue of Microorganisms (GCM) 10K type strain sequencing project: providing services to taxonomists for standard genome sequencing and annotation.</title>
        <authorList>
            <consortium name="The Broad Institute Genomics Platform"/>
            <consortium name="The Broad Institute Genome Sequencing Center for Infectious Disease"/>
            <person name="Wu L."/>
            <person name="Ma J."/>
        </authorList>
    </citation>
    <scope>NUCLEOTIDE SEQUENCE [LARGE SCALE GENOMIC DNA]</scope>
    <source>
        <strain evidence="2">CGMCC 4.7466</strain>
    </source>
</reference>
<name>A0ABV9SZU3_9BACT</name>
<keyword evidence="2" id="KW-1185">Reference proteome</keyword>
<dbReference type="RefSeq" id="WP_377063848.1">
    <property type="nucleotide sequence ID" value="NZ_JBHSJJ010000004.1"/>
</dbReference>
<organism evidence="1 2">
    <name type="scientific">Negadavirga shengliensis</name>
    <dbReference type="NCBI Taxonomy" id="1389218"/>
    <lineage>
        <taxon>Bacteria</taxon>
        <taxon>Pseudomonadati</taxon>
        <taxon>Bacteroidota</taxon>
        <taxon>Cytophagia</taxon>
        <taxon>Cytophagales</taxon>
        <taxon>Cyclobacteriaceae</taxon>
        <taxon>Negadavirga</taxon>
    </lineage>
</organism>
<accession>A0ABV9SZU3</accession>
<gene>
    <name evidence="1" type="ORF">ACFPFU_09515</name>
</gene>
<dbReference type="Proteomes" id="UP001595818">
    <property type="component" value="Unassembled WGS sequence"/>
</dbReference>
<evidence type="ECO:0000313" key="1">
    <source>
        <dbReference type="EMBL" id="MFC4871924.1"/>
    </source>
</evidence>
<evidence type="ECO:0000313" key="2">
    <source>
        <dbReference type="Proteomes" id="UP001595818"/>
    </source>
</evidence>
<dbReference type="EMBL" id="JBHSJJ010000004">
    <property type="protein sequence ID" value="MFC4871924.1"/>
    <property type="molecule type" value="Genomic_DNA"/>
</dbReference>